<proteinExistence type="predicted"/>
<keyword evidence="2" id="KW-1185">Reference proteome</keyword>
<dbReference type="EMBL" id="BMPI01000050">
    <property type="protein sequence ID" value="GGM64469.1"/>
    <property type="molecule type" value="Genomic_DNA"/>
</dbReference>
<evidence type="ECO:0000313" key="1">
    <source>
        <dbReference type="EMBL" id="GGM64469.1"/>
    </source>
</evidence>
<protein>
    <recommendedName>
        <fullName evidence="3">Acyl-CoA synthase</fullName>
    </recommendedName>
</protein>
<sequence>MSDSGNEAVRAAALQDEEDYDLLTYTEAGLRLQEAIAAQAELAEADPAQQPRLDALLAAQERISHRAVNDENFERFFGYPASAKRSGVQ</sequence>
<reference evidence="1" key="2">
    <citation type="submission" date="2020-09" db="EMBL/GenBank/DDBJ databases">
        <authorList>
            <person name="Sun Q."/>
            <person name="Ohkuma M."/>
        </authorList>
    </citation>
    <scope>NUCLEOTIDE SEQUENCE</scope>
    <source>
        <strain evidence="1">JCM 19831</strain>
    </source>
</reference>
<accession>A0A917X362</accession>
<organism evidence="1 2">
    <name type="scientific">Dactylosporangium sucinum</name>
    <dbReference type="NCBI Taxonomy" id="1424081"/>
    <lineage>
        <taxon>Bacteria</taxon>
        <taxon>Bacillati</taxon>
        <taxon>Actinomycetota</taxon>
        <taxon>Actinomycetes</taxon>
        <taxon>Micromonosporales</taxon>
        <taxon>Micromonosporaceae</taxon>
        <taxon>Dactylosporangium</taxon>
    </lineage>
</organism>
<dbReference type="Proteomes" id="UP000642070">
    <property type="component" value="Unassembled WGS sequence"/>
</dbReference>
<reference evidence="1" key="1">
    <citation type="journal article" date="2014" name="Int. J. Syst. Evol. Microbiol.">
        <title>Complete genome sequence of Corynebacterium casei LMG S-19264T (=DSM 44701T), isolated from a smear-ripened cheese.</title>
        <authorList>
            <consortium name="US DOE Joint Genome Institute (JGI-PGF)"/>
            <person name="Walter F."/>
            <person name="Albersmeier A."/>
            <person name="Kalinowski J."/>
            <person name="Ruckert C."/>
        </authorList>
    </citation>
    <scope>NUCLEOTIDE SEQUENCE</scope>
    <source>
        <strain evidence="1">JCM 19831</strain>
    </source>
</reference>
<comment type="caution">
    <text evidence="1">The sequence shown here is derived from an EMBL/GenBank/DDBJ whole genome shotgun (WGS) entry which is preliminary data.</text>
</comment>
<dbReference type="RefSeq" id="WP_190255021.1">
    <property type="nucleotide sequence ID" value="NZ_BMPI01000050.1"/>
</dbReference>
<gene>
    <name evidence="1" type="ORF">GCM10007977_077400</name>
</gene>
<evidence type="ECO:0008006" key="3">
    <source>
        <dbReference type="Google" id="ProtNLM"/>
    </source>
</evidence>
<name>A0A917X362_9ACTN</name>
<dbReference type="AlphaFoldDB" id="A0A917X362"/>
<evidence type="ECO:0000313" key="2">
    <source>
        <dbReference type="Proteomes" id="UP000642070"/>
    </source>
</evidence>